<proteinExistence type="predicted"/>
<reference evidence="3" key="1">
    <citation type="journal article" date="2015" name="J. Biotechnol.">
        <title>Complete genome sequence of the actinobacterium Streptomyces glaucescens GLA.O (DSM 40922) consisting of a linear chromosome and one linear plasmid.</title>
        <authorList>
            <person name="Ortseifen V."/>
            <person name="Winkler A."/>
            <person name="Albersmeier A."/>
            <person name="Wendler S."/>
            <person name="Puhler A."/>
            <person name="Kalinowski J."/>
            <person name="Ruckert C."/>
        </authorList>
    </citation>
    <scope>NUCLEOTIDE SEQUENCE [LARGE SCALE GENOMIC DNA]</scope>
    <source>
        <strain evidence="3">DSM 40922 / GLA O</strain>
    </source>
</reference>
<accession>A0A089Z0S1</accession>
<dbReference type="InterPro" id="IPR029058">
    <property type="entry name" value="AB_hydrolase_fold"/>
</dbReference>
<dbReference type="Proteomes" id="UP000029482">
    <property type="component" value="Chromosome"/>
</dbReference>
<dbReference type="KEGG" id="sgu:SGLAU_17360"/>
<dbReference type="InterPro" id="IPR000073">
    <property type="entry name" value="AB_hydrolase_1"/>
</dbReference>
<keyword evidence="3" id="KW-1185">Reference proteome</keyword>
<keyword evidence="2" id="KW-0378">Hydrolase</keyword>
<dbReference type="GO" id="GO:0016787">
    <property type="term" value="F:hydrolase activity"/>
    <property type="evidence" value="ECO:0007669"/>
    <property type="project" value="UniProtKB-KW"/>
</dbReference>
<dbReference type="STRING" id="1907.SGLAU_17360"/>
<evidence type="ECO:0000313" key="2">
    <source>
        <dbReference type="EMBL" id="AIR99435.1"/>
    </source>
</evidence>
<dbReference type="Gene3D" id="3.40.50.1820">
    <property type="entry name" value="alpha/beta hydrolase"/>
    <property type="match status" value="1"/>
</dbReference>
<organism evidence="2 3">
    <name type="scientific">Streptomyces glaucescens</name>
    <dbReference type="NCBI Taxonomy" id="1907"/>
    <lineage>
        <taxon>Bacteria</taxon>
        <taxon>Bacillati</taxon>
        <taxon>Actinomycetota</taxon>
        <taxon>Actinomycetes</taxon>
        <taxon>Kitasatosporales</taxon>
        <taxon>Streptomycetaceae</taxon>
        <taxon>Streptomyces</taxon>
    </lineage>
</organism>
<dbReference type="EMBL" id="CP009438">
    <property type="protein sequence ID" value="AIR99435.1"/>
    <property type="molecule type" value="Genomic_DNA"/>
</dbReference>
<dbReference type="Pfam" id="PF00561">
    <property type="entry name" value="Abhydrolase_1"/>
    <property type="match status" value="1"/>
</dbReference>
<evidence type="ECO:0000313" key="3">
    <source>
        <dbReference type="Proteomes" id="UP000029482"/>
    </source>
</evidence>
<feature type="domain" description="AB hydrolase-1" evidence="1">
    <location>
        <begin position="29"/>
        <end position="247"/>
    </location>
</feature>
<sequence length="263" mass="27704">MAEVTTGTLTVGDAKIPYRVAGTGPGLALVHGTGPGSLIFDHLVDEFADRSTVILPEYSGSAAAEDDGAPLTLEVLAGQVAAVLEETADGPVDLLGFSLGSLVAATVAATRPELVRRLILVNGWSGPDDVYIHNMMTTWRDIADNTPAFTRYATFTAFSPGFLNSLGRDTVEGMIGLMQPTPGTLRHIDLNLRADIRGLLPRIEAPTLVIGSTQDGTIPVQNARDLHAALPGSSYVEIDAGHAVIAERAEEFVGHVRDFVHAG</sequence>
<evidence type="ECO:0000259" key="1">
    <source>
        <dbReference type="Pfam" id="PF00561"/>
    </source>
</evidence>
<dbReference type="OrthoDB" id="3866834at2"/>
<protein>
    <submittedName>
        <fullName evidence="2">Putative hydrolase</fullName>
    </submittedName>
</protein>
<name>A0A089Z0S1_STRGA</name>
<dbReference type="PRINTS" id="PR00111">
    <property type="entry name" value="ABHYDROLASE"/>
</dbReference>
<dbReference type="PANTHER" id="PTHR46438">
    <property type="entry name" value="ALPHA/BETA-HYDROLASES SUPERFAMILY PROTEIN"/>
    <property type="match status" value="1"/>
</dbReference>
<gene>
    <name evidence="2" type="ORF">SGLAU_17360</name>
</gene>
<dbReference type="eggNOG" id="COG1073">
    <property type="taxonomic scope" value="Bacteria"/>
</dbReference>
<dbReference type="SUPFAM" id="SSF53474">
    <property type="entry name" value="alpha/beta-Hydrolases"/>
    <property type="match status" value="1"/>
</dbReference>
<dbReference type="HOGENOM" id="CLU_020336_50_2_11"/>
<dbReference type="RefSeq" id="WP_043502487.1">
    <property type="nucleotide sequence ID" value="NZ_CP009438.1"/>
</dbReference>
<dbReference type="AlphaFoldDB" id="A0A089Z0S1"/>